<dbReference type="EMBL" id="JAANIC010002283">
    <property type="protein sequence ID" value="KAG5345494.1"/>
    <property type="molecule type" value="Genomic_DNA"/>
</dbReference>
<feature type="compositionally biased region" description="Basic and acidic residues" evidence="9">
    <location>
        <begin position="66"/>
        <end position="75"/>
    </location>
</feature>
<keyword evidence="4 10" id="KW-0812">Transmembrane</keyword>
<feature type="transmembrane region" description="Helical" evidence="10">
    <location>
        <begin position="216"/>
        <end position="238"/>
    </location>
</feature>
<keyword evidence="6 10" id="KW-1133">Transmembrane helix</keyword>
<organism evidence="11 12">
    <name type="scientific">Acromyrmex charruanus</name>
    <dbReference type="NCBI Taxonomy" id="2715315"/>
    <lineage>
        <taxon>Eukaryota</taxon>
        <taxon>Metazoa</taxon>
        <taxon>Ecdysozoa</taxon>
        <taxon>Arthropoda</taxon>
        <taxon>Hexapoda</taxon>
        <taxon>Insecta</taxon>
        <taxon>Pterygota</taxon>
        <taxon>Neoptera</taxon>
        <taxon>Endopterygota</taxon>
        <taxon>Hymenoptera</taxon>
        <taxon>Apocrita</taxon>
        <taxon>Aculeata</taxon>
        <taxon>Formicoidea</taxon>
        <taxon>Formicidae</taxon>
        <taxon>Myrmicinae</taxon>
        <taxon>Acromyrmex</taxon>
    </lineage>
</organism>
<evidence type="ECO:0000256" key="5">
    <source>
        <dbReference type="ARBA" id="ARBA00022703"/>
    </source>
</evidence>
<dbReference type="GO" id="GO:0097345">
    <property type="term" value="P:mitochondrial outer membrane permeabilization"/>
    <property type="evidence" value="ECO:0007669"/>
    <property type="project" value="TreeGrafter"/>
</dbReference>
<dbReference type="GO" id="GO:0005634">
    <property type="term" value="C:nucleus"/>
    <property type="evidence" value="ECO:0007669"/>
    <property type="project" value="TreeGrafter"/>
</dbReference>
<evidence type="ECO:0000256" key="8">
    <source>
        <dbReference type="ARBA" id="ARBA00023136"/>
    </source>
</evidence>
<evidence type="ECO:0000256" key="4">
    <source>
        <dbReference type="ARBA" id="ARBA00022692"/>
    </source>
</evidence>
<reference evidence="11" key="1">
    <citation type="submission" date="2020-03" db="EMBL/GenBank/DDBJ databases">
        <title>Relaxed selection underlies rapid genomic changes in the transitions from sociality to social parasitism in ants.</title>
        <authorList>
            <person name="Bi X."/>
        </authorList>
    </citation>
    <scope>NUCLEOTIDE SEQUENCE</scope>
    <source>
        <strain evidence="11">BGI-DK2014a</strain>
        <tissue evidence="11">Whole body</tissue>
    </source>
</reference>
<dbReference type="GO" id="GO:0043065">
    <property type="term" value="P:positive regulation of apoptotic process"/>
    <property type="evidence" value="ECO:0007669"/>
    <property type="project" value="InterPro"/>
</dbReference>
<comment type="similarity">
    <text evidence="3">Belongs to the NIP3 family.</text>
</comment>
<comment type="caution">
    <text evidence="11">The sequence shown here is derived from an EMBL/GenBank/DDBJ whole genome shotgun (WGS) entry which is preliminary data.</text>
</comment>
<dbReference type="InterPro" id="IPR010548">
    <property type="entry name" value="BNIP3"/>
</dbReference>
<feature type="region of interest" description="Disordered" evidence="9">
    <location>
        <begin position="50"/>
        <end position="89"/>
    </location>
</feature>
<dbReference type="PANTHER" id="PTHR15186:SF5">
    <property type="entry name" value="BNIP3, ISOFORM A"/>
    <property type="match status" value="1"/>
</dbReference>
<sequence length="251" mass="28514">KHSAENNNFFSNCAESWVELVPDPPLAARTTPTPFSITGEREYLRLLREAQRDSTHSSAKHSLASSRRDTPRDSPKSPPNSPNTELSTEDELKGVYINYGCNKGRLIYGTVNKASRRRLVALSFKSVRFAATAFPTSWIPTRRHRRREEKRGRDSTRGGEGELLEKNTDWIYEWSSRPDQAPPKDWKFKHPLGSKRKTYSIRTAKVGKNGLFSKEVIYTLFFTNLLSLLIGTGLGVLLTRRGLMMSRVAIE</sequence>
<feature type="non-terminal residue" evidence="11">
    <location>
        <position position="1"/>
    </location>
</feature>
<dbReference type="AlphaFoldDB" id="A0A836FE07"/>
<keyword evidence="8 10" id="KW-0472">Membrane</keyword>
<keyword evidence="7" id="KW-0496">Mitochondrion</keyword>
<accession>A0A836FE07</accession>
<evidence type="ECO:0000256" key="9">
    <source>
        <dbReference type="SAM" id="MobiDB-lite"/>
    </source>
</evidence>
<evidence type="ECO:0000256" key="6">
    <source>
        <dbReference type="ARBA" id="ARBA00022989"/>
    </source>
</evidence>
<dbReference type="Pfam" id="PF06553">
    <property type="entry name" value="BNIP3"/>
    <property type="match status" value="2"/>
</dbReference>
<name>A0A836FE07_9HYME</name>
<dbReference type="Proteomes" id="UP000669903">
    <property type="component" value="Unassembled WGS sequence"/>
</dbReference>
<protein>
    <submittedName>
        <fullName evidence="11">BNIP3 protein</fullName>
    </submittedName>
</protein>
<keyword evidence="5" id="KW-0053">Apoptosis</keyword>
<comment type="subcellular location">
    <subcellularLocation>
        <location evidence="1">Membrane</location>
        <topology evidence="1">Single-pass membrane protein</topology>
    </subcellularLocation>
    <subcellularLocation>
        <location evidence="2">Mitochondrion membrane</location>
    </subcellularLocation>
</comment>
<evidence type="ECO:0000256" key="3">
    <source>
        <dbReference type="ARBA" id="ARBA00007710"/>
    </source>
</evidence>
<feature type="non-terminal residue" evidence="11">
    <location>
        <position position="251"/>
    </location>
</feature>
<dbReference type="GO" id="GO:0042802">
    <property type="term" value="F:identical protein binding"/>
    <property type="evidence" value="ECO:0007669"/>
    <property type="project" value="UniProtKB-ARBA"/>
</dbReference>
<proteinExistence type="inferred from homology"/>
<dbReference type="PANTHER" id="PTHR15186">
    <property type="entry name" value="RE48077P"/>
    <property type="match status" value="1"/>
</dbReference>
<evidence type="ECO:0000256" key="1">
    <source>
        <dbReference type="ARBA" id="ARBA00004167"/>
    </source>
</evidence>
<evidence type="ECO:0000256" key="7">
    <source>
        <dbReference type="ARBA" id="ARBA00023128"/>
    </source>
</evidence>
<evidence type="ECO:0000256" key="10">
    <source>
        <dbReference type="SAM" id="Phobius"/>
    </source>
</evidence>
<gene>
    <name evidence="11" type="primary">Bnip3</name>
    <name evidence="11" type="ORF">G6Z76_0001685</name>
</gene>
<keyword evidence="12" id="KW-1185">Reference proteome</keyword>
<evidence type="ECO:0000256" key="2">
    <source>
        <dbReference type="ARBA" id="ARBA00004325"/>
    </source>
</evidence>
<dbReference type="GO" id="GO:0005741">
    <property type="term" value="C:mitochondrial outer membrane"/>
    <property type="evidence" value="ECO:0007669"/>
    <property type="project" value="TreeGrafter"/>
</dbReference>
<evidence type="ECO:0000313" key="11">
    <source>
        <dbReference type="EMBL" id="KAG5345494.1"/>
    </source>
</evidence>
<evidence type="ECO:0000313" key="12">
    <source>
        <dbReference type="Proteomes" id="UP000669903"/>
    </source>
</evidence>